<dbReference type="CDD" id="cd06827">
    <property type="entry name" value="PLPDE_III_AR_proteobact"/>
    <property type="match status" value="1"/>
</dbReference>
<reference evidence="12 13" key="1">
    <citation type="journal article" date="2016" name="Nat. Commun.">
        <title>Thousands of microbial genomes shed light on interconnected biogeochemical processes in an aquifer system.</title>
        <authorList>
            <person name="Anantharaman K."/>
            <person name="Brown C.T."/>
            <person name="Hug L.A."/>
            <person name="Sharon I."/>
            <person name="Castelle C.J."/>
            <person name="Probst A.J."/>
            <person name="Thomas B.C."/>
            <person name="Singh A."/>
            <person name="Wilkins M.J."/>
            <person name="Karaoz U."/>
            <person name="Brodie E.L."/>
            <person name="Williams K.H."/>
            <person name="Hubbard S.S."/>
            <person name="Banfield J.F."/>
        </authorList>
    </citation>
    <scope>NUCLEOTIDE SEQUENCE [LARGE SCALE GENOMIC DNA]</scope>
</reference>
<dbReference type="SMART" id="SM01005">
    <property type="entry name" value="Ala_racemase_C"/>
    <property type="match status" value="1"/>
</dbReference>
<evidence type="ECO:0000256" key="10">
    <source>
        <dbReference type="PIRSR" id="PIRSR600821-52"/>
    </source>
</evidence>
<dbReference type="PRINTS" id="PR00992">
    <property type="entry name" value="ALARACEMASE"/>
</dbReference>
<dbReference type="Pfam" id="PF01168">
    <property type="entry name" value="Ala_racemase_N"/>
    <property type="match status" value="1"/>
</dbReference>
<proteinExistence type="inferred from homology"/>
<feature type="active site" description="Proton acceptor; specific for D-alanine" evidence="8">
    <location>
        <position position="35"/>
    </location>
</feature>
<name>A0A1F6TKP2_9PROT</name>
<organism evidence="12 13">
    <name type="scientific">Candidatus Muproteobacteria bacterium RBG_16_65_34</name>
    <dbReference type="NCBI Taxonomy" id="1817760"/>
    <lineage>
        <taxon>Bacteria</taxon>
        <taxon>Pseudomonadati</taxon>
        <taxon>Pseudomonadota</taxon>
        <taxon>Candidatus Muproteobacteria</taxon>
    </lineage>
</organism>
<evidence type="ECO:0000313" key="12">
    <source>
        <dbReference type="EMBL" id="OGI45656.1"/>
    </source>
</evidence>
<keyword evidence="5 8" id="KW-0663">Pyridoxal phosphate</keyword>
<evidence type="ECO:0000259" key="11">
    <source>
        <dbReference type="SMART" id="SM01005"/>
    </source>
</evidence>
<dbReference type="InterPro" id="IPR011079">
    <property type="entry name" value="Ala_racemase_C"/>
</dbReference>
<evidence type="ECO:0000256" key="6">
    <source>
        <dbReference type="ARBA" id="ARBA00023235"/>
    </source>
</evidence>
<evidence type="ECO:0000256" key="5">
    <source>
        <dbReference type="ARBA" id="ARBA00022898"/>
    </source>
</evidence>
<dbReference type="FunFam" id="3.20.20.10:FF:000002">
    <property type="entry name" value="Alanine racemase"/>
    <property type="match status" value="1"/>
</dbReference>
<dbReference type="Pfam" id="PF00842">
    <property type="entry name" value="Ala_racemase_C"/>
    <property type="match status" value="1"/>
</dbReference>
<dbReference type="Gene3D" id="2.40.37.10">
    <property type="entry name" value="Lyase, Ornithine Decarboxylase, Chain A, domain 1"/>
    <property type="match status" value="1"/>
</dbReference>
<evidence type="ECO:0000256" key="9">
    <source>
        <dbReference type="PIRSR" id="PIRSR600821-50"/>
    </source>
</evidence>
<evidence type="ECO:0000256" key="7">
    <source>
        <dbReference type="ARBA" id="ARBA00037912"/>
    </source>
</evidence>
<evidence type="ECO:0000256" key="1">
    <source>
        <dbReference type="ARBA" id="ARBA00000316"/>
    </source>
</evidence>
<dbReference type="Gene3D" id="3.20.20.10">
    <property type="entry name" value="Alanine racemase"/>
    <property type="match status" value="1"/>
</dbReference>
<comment type="caution">
    <text evidence="12">The sequence shown here is derived from an EMBL/GenBank/DDBJ whole genome shotgun (WGS) entry which is preliminary data.</text>
</comment>
<feature type="binding site" evidence="8 10">
    <location>
        <position position="130"/>
    </location>
    <ligand>
        <name>substrate</name>
    </ligand>
</feature>
<dbReference type="HAMAP" id="MF_01201">
    <property type="entry name" value="Ala_racemase"/>
    <property type="match status" value="1"/>
</dbReference>
<dbReference type="EMBL" id="MFSU01000099">
    <property type="protein sequence ID" value="OGI45656.1"/>
    <property type="molecule type" value="Genomic_DNA"/>
</dbReference>
<keyword evidence="6 8" id="KW-0413">Isomerase</keyword>
<comment type="similarity">
    <text evidence="3 8">Belongs to the alanine racemase family.</text>
</comment>
<accession>A0A1F6TKP2</accession>
<dbReference type="PANTHER" id="PTHR30511">
    <property type="entry name" value="ALANINE RACEMASE"/>
    <property type="match status" value="1"/>
</dbReference>
<evidence type="ECO:0000256" key="3">
    <source>
        <dbReference type="ARBA" id="ARBA00007880"/>
    </source>
</evidence>
<dbReference type="InterPro" id="IPR000821">
    <property type="entry name" value="Ala_racemase"/>
</dbReference>
<dbReference type="GO" id="GO:0008784">
    <property type="term" value="F:alanine racemase activity"/>
    <property type="evidence" value="ECO:0007669"/>
    <property type="project" value="UniProtKB-UniRule"/>
</dbReference>
<dbReference type="GO" id="GO:0030632">
    <property type="term" value="P:D-alanine biosynthetic process"/>
    <property type="evidence" value="ECO:0007669"/>
    <property type="project" value="UniProtKB-UniRule"/>
</dbReference>
<evidence type="ECO:0000256" key="2">
    <source>
        <dbReference type="ARBA" id="ARBA00001933"/>
    </source>
</evidence>
<evidence type="ECO:0000256" key="4">
    <source>
        <dbReference type="ARBA" id="ARBA00013089"/>
    </source>
</evidence>
<dbReference type="UniPathway" id="UPA00042">
    <property type="reaction ID" value="UER00497"/>
</dbReference>
<dbReference type="GO" id="GO:0005829">
    <property type="term" value="C:cytosol"/>
    <property type="evidence" value="ECO:0007669"/>
    <property type="project" value="TreeGrafter"/>
</dbReference>
<dbReference type="EC" id="5.1.1.1" evidence="4 8"/>
<feature type="binding site" evidence="8 10">
    <location>
        <position position="302"/>
    </location>
    <ligand>
        <name>substrate</name>
    </ligand>
</feature>
<dbReference type="GO" id="GO:0030170">
    <property type="term" value="F:pyridoxal phosphate binding"/>
    <property type="evidence" value="ECO:0007669"/>
    <property type="project" value="UniProtKB-UniRule"/>
</dbReference>
<gene>
    <name evidence="12" type="ORF">A2151_02270</name>
</gene>
<sequence>MGRPARALLDAGALRHNLGEVKRRAPRARVMAIVKASGYGHGLAWVARTLADADAFGVASVEEGMTLRAAGVTRPICLLAGFFEDSELDLLSRHRLSPVVHHADQVHALETAQVEAPLSIWLKLDTGMHRIGFAPEAFDDVLARLRACAAVGEIRAMTHFANADAAADAATRAQIEAFRRHADDRGLETSLANSAGVLAWPESHADWVRPGIMLYGGSPLLGKSAEALDLKPVMTLTTALIAVHRRRKGEAVGYGGDYRCPEDMPVGVAAIGYGDGYPRHAPAGTPVLVNGRRVSLIGRVSMDMIMLDLRTQPEAKVGDPLVLWGEGLSVDEIAARAGTISYELLCRVAERVPRVVI</sequence>
<protein>
    <recommendedName>
        <fullName evidence="4 8">Alanine racemase</fullName>
        <ecNumber evidence="4 8">5.1.1.1</ecNumber>
    </recommendedName>
</protein>
<evidence type="ECO:0000256" key="8">
    <source>
        <dbReference type="HAMAP-Rule" id="MF_01201"/>
    </source>
</evidence>
<dbReference type="AlphaFoldDB" id="A0A1F6TKP2"/>
<feature type="active site" description="Proton acceptor; specific for L-alanine" evidence="8">
    <location>
        <position position="254"/>
    </location>
</feature>
<feature type="modified residue" description="N6-(pyridoxal phosphate)lysine" evidence="8 9">
    <location>
        <position position="35"/>
    </location>
</feature>
<feature type="domain" description="Alanine racemase C-terminal" evidence="11">
    <location>
        <begin position="233"/>
        <end position="357"/>
    </location>
</feature>
<comment type="catalytic activity">
    <reaction evidence="1 8">
        <text>L-alanine = D-alanine</text>
        <dbReference type="Rhea" id="RHEA:20249"/>
        <dbReference type="ChEBI" id="CHEBI:57416"/>
        <dbReference type="ChEBI" id="CHEBI:57972"/>
        <dbReference type="EC" id="5.1.1.1"/>
    </reaction>
</comment>
<comment type="function">
    <text evidence="8">Catalyzes the interconversion of L-alanine and D-alanine. May also act on other amino acids.</text>
</comment>
<comment type="cofactor">
    <cofactor evidence="2 8 9">
        <name>pyridoxal 5'-phosphate</name>
        <dbReference type="ChEBI" id="CHEBI:597326"/>
    </cofactor>
</comment>
<dbReference type="NCBIfam" id="TIGR00492">
    <property type="entry name" value="alr"/>
    <property type="match status" value="1"/>
</dbReference>
<dbReference type="SUPFAM" id="SSF50621">
    <property type="entry name" value="Alanine racemase C-terminal domain-like"/>
    <property type="match status" value="1"/>
</dbReference>
<dbReference type="InterPro" id="IPR001608">
    <property type="entry name" value="Ala_racemase_N"/>
</dbReference>
<dbReference type="InterPro" id="IPR009006">
    <property type="entry name" value="Ala_racemase/Decarboxylase_C"/>
</dbReference>
<dbReference type="PANTHER" id="PTHR30511:SF4">
    <property type="entry name" value="ALANINE RACEMASE, BIOSYNTHETIC"/>
    <property type="match status" value="1"/>
</dbReference>
<dbReference type="InterPro" id="IPR029066">
    <property type="entry name" value="PLP-binding_barrel"/>
</dbReference>
<comment type="pathway">
    <text evidence="7 8">Amino-acid biosynthesis; D-alanine biosynthesis; D-alanine from L-alanine: step 1/1.</text>
</comment>
<evidence type="ECO:0000313" key="13">
    <source>
        <dbReference type="Proteomes" id="UP000178885"/>
    </source>
</evidence>
<dbReference type="Proteomes" id="UP000178885">
    <property type="component" value="Unassembled WGS sequence"/>
</dbReference>
<dbReference type="SUPFAM" id="SSF51419">
    <property type="entry name" value="PLP-binding barrel"/>
    <property type="match status" value="1"/>
</dbReference>
<dbReference type="STRING" id="1817760.A2151_02270"/>
<dbReference type="FunFam" id="2.40.37.10:FF:000002">
    <property type="entry name" value="Alanine racemase"/>
    <property type="match status" value="1"/>
</dbReference>